<name>A0ABD3TKG2_SINWO</name>
<dbReference type="Proteomes" id="UP001634394">
    <property type="component" value="Unassembled WGS sequence"/>
</dbReference>
<dbReference type="AlphaFoldDB" id="A0ABD3TKG2"/>
<feature type="non-terminal residue" evidence="2">
    <location>
        <position position="51"/>
    </location>
</feature>
<feature type="region of interest" description="Disordered" evidence="1">
    <location>
        <begin position="1"/>
        <end position="51"/>
    </location>
</feature>
<comment type="caution">
    <text evidence="2">The sequence shown here is derived from an EMBL/GenBank/DDBJ whole genome shotgun (WGS) entry which is preliminary data.</text>
</comment>
<gene>
    <name evidence="2" type="ORF">ACJMK2_022920</name>
</gene>
<feature type="compositionally biased region" description="Polar residues" evidence="1">
    <location>
        <begin position="36"/>
        <end position="51"/>
    </location>
</feature>
<organism evidence="2 3">
    <name type="scientific">Sinanodonta woodiana</name>
    <name type="common">Chinese pond mussel</name>
    <name type="synonym">Anodonta woodiana</name>
    <dbReference type="NCBI Taxonomy" id="1069815"/>
    <lineage>
        <taxon>Eukaryota</taxon>
        <taxon>Metazoa</taxon>
        <taxon>Spiralia</taxon>
        <taxon>Lophotrochozoa</taxon>
        <taxon>Mollusca</taxon>
        <taxon>Bivalvia</taxon>
        <taxon>Autobranchia</taxon>
        <taxon>Heteroconchia</taxon>
        <taxon>Palaeoheterodonta</taxon>
        <taxon>Unionida</taxon>
        <taxon>Unionoidea</taxon>
        <taxon>Unionidae</taxon>
        <taxon>Unioninae</taxon>
        <taxon>Sinanodonta</taxon>
    </lineage>
</organism>
<evidence type="ECO:0000313" key="2">
    <source>
        <dbReference type="EMBL" id="KAL3837572.1"/>
    </source>
</evidence>
<proteinExistence type="predicted"/>
<protein>
    <submittedName>
        <fullName evidence="2">Uncharacterized protein</fullName>
    </submittedName>
</protein>
<feature type="compositionally biased region" description="Polar residues" evidence="1">
    <location>
        <begin position="1"/>
        <end position="24"/>
    </location>
</feature>
<sequence length="51" mass="5510">MQLKTTSSDKLPTEVTDSFDTSVENSEEIPKEVASLGNTNTDTHTPGNQDV</sequence>
<evidence type="ECO:0000256" key="1">
    <source>
        <dbReference type="SAM" id="MobiDB-lite"/>
    </source>
</evidence>
<keyword evidence="3" id="KW-1185">Reference proteome</keyword>
<accession>A0ABD3TKG2</accession>
<reference evidence="2 3" key="1">
    <citation type="submission" date="2024-11" db="EMBL/GenBank/DDBJ databases">
        <title>Chromosome-level genome assembly of the freshwater bivalve Anodonta woodiana.</title>
        <authorList>
            <person name="Chen X."/>
        </authorList>
    </citation>
    <scope>NUCLEOTIDE SEQUENCE [LARGE SCALE GENOMIC DNA]</scope>
    <source>
        <strain evidence="2">MN2024</strain>
        <tissue evidence="2">Gills</tissue>
    </source>
</reference>
<evidence type="ECO:0000313" key="3">
    <source>
        <dbReference type="Proteomes" id="UP001634394"/>
    </source>
</evidence>
<dbReference type="EMBL" id="JBJQND010000018">
    <property type="protein sequence ID" value="KAL3837572.1"/>
    <property type="molecule type" value="Genomic_DNA"/>
</dbReference>